<evidence type="ECO:0000313" key="4">
    <source>
        <dbReference type="EMBL" id="MDN7012459.1"/>
    </source>
</evidence>
<dbReference type="EMBL" id="VCYI01000005">
    <property type="protein sequence ID" value="MDN7012459.1"/>
    <property type="molecule type" value="Genomic_DNA"/>
</dbReference>
<dbReference type="PANTHER" id="PTHR43014">
    <property type="entry name" value="MERCURIC REDUCTASE"/>
    <property type="match status" value="1"/>
</dbReference>
<dbReference type="PRINTS" id="PR00368">
    <property type="entry name" value="FADPNR"/>
</dbReference>
<protein>
    <submittedName>
        <fullName evidence="4">NAD(P)/FAD-dependent oxidoreductase</fullName>
    </submittedName>
</protein>
<dbReference type="SUPFAM" id="SSF55424">
    <property type="entry name" value="FAD/NAD-linked reductases, dimerisation (C-terminal) domain"/>
    <property type="match status" value="1"/>
</dbReference>
<dbReference type="Pfam" id="PF07992">
    <property type="entry name" value="Pyr_redox_2"/>
    <property type="match status" value="1"/>
</dbReference>
<reference evidence="4" key="1">
    <citation type="submission" date="2019-05" db="EMBL/GenBank/DDBJ databases">
        <title>Isolation and characterization of methanogens from the cold seep sediment at Four-Way Closure Ridge.</title>
        <authorList>
            <person name="You Y.-T."/>
            <person name="Chen S.-C."/>
            <person name="Zhang W.-L."/>
            <person name="Lai M.-C."/>
        </authorList>
    </citation>
    <scope>NUCLEOTIDE SEQUENCE</scope>
    <source>
        <strain evidence="4">FWC-SCC3</strain>
    </source>
</reference>
<dbReference type="RefSeq" id="WP_301677048.1">
    <property type="nucleotide sequence ID" value="NZ_VCYI01000005.1"/>
</dbReference>
<dbReference type="Gene3D" id="3.50.50.60">
    <property type="entry name" value="FAD/NAD(P)-binding domain"/>
    <property type="match status" value="2"/>
</dbReference>
<gene>
    <name evidence="4" type="ORF">FGW20_05265</name>
</gene>
<evidence type="ECO:0000256" key="2">
    <source>
        <dbReference type="ARBA" id="ARBA00022827"/>
    </source>
</evidence>
<sequence>MIVVIGGGPAGRLGAMHLAQTGKEVRLVEQRSIGGQCLHERCMTICALNEIARLIECARTQRDLGILDSVPAVSYPAIRKRICEVQEKLSSVLDAETRRAGVEVVYGVEGRLEGNRVFIGDEEVRADAVIAATGSRSAIPDIPGTDLAGVYTYQTLPAMPDLPRRMVVIGGGVVASEFAHVFHAFGVEVEMIARHGLLRDLDEKMRSAALRDLAGIGIREETAVSSIEGGGRVSSVLLADGEEIVADAVLLATGLVPNSEMLQGLEKRPDGAVVVDTRMRTSVPGVYAAGDVIGPPYLTPAARREGVVAAENILGRETVMNYEGIPQAMSLRYDYAFAATGAGAEGITLSAPAPAGPGSFWDVAGGWAGLAQVRVDPATGRLIGASAAVPGASILLSYVGYLMKRGITVDDFDDIVEVHPSTDGVYGLARYAAGMLKKKNE</sequence>
<dbReference type="InterPro" id="IPR016156">
    <property type="entry name" value="FAD/NAD-linked_Rdtase_dimer_sf"/>
</dbReference>
<feature type="domain" description="FAD/NAD(P)-binding" evidence="3">
    <location>
        <begin position="2"/>
        <end position="306"/>
    </location>
</feature>
<keyword evidence="5" id="KW-1185">Reference proteome</keyword>
<dbReference type="Gene3D" id="3.30.390.30">
    <property type="match status" value="1"/>
</dbReference>
<dbReference type="Proteomes" id="UP001168423">
    <property type="component" value="Unassembled WGS sequence"/>
</dbReference>
<comment type="caution">
    <text evidence="4">The sequence shown here is derived from an EMBL/GenBank/DDBJ whole genome shotgun (WGS) entry which is preliminary data.</text>
</comment>
<dbReference type="PRINTS" id="PR00411">
    <property type="entry name" value="PNDRDTASEI"/>
</dbReference>
<dbReference type="SUPFAM" id="SSF51905">
    <property type="entry name" value="FAD/NAD(P)-binding domain"/>
    <property type="match status" value="1"/>
</dbReference>
<organism evidence="4 5">
    <name type="scientific">Methanoculleus methanifontis</name>
    <dbReference type="NCBI Taxonomy" id="2584086"/>
    <lineage>
        <taxon>Archaea</taxon>
        <taxon>Methanobacteriati</taxon>
        <taxon>Methanobacteriota</taxon>
        <taxon>Stenosarchaea group</taxon>
        <taxon>Methanomicrobia</taxon>
        <taxon>Methanomicrobiales</taxon>
        <taxon>Methanomicrobiaceae</taxon>
        <taxon>Methanoculleus</taxon>
    </lineage>
</organism>
<name>A0ABT8M0A9_9EURY</name>
<accession>A0ABT8M0A9</accession>
<dbReference type="InterPro" id="IPR023753">
    <property type="entry name" value="FAD/NAD-binding_dom"/>
</dbReference>
<evidence type="ECO:0000313" key="5">
    <source>
        <dbReference type="Proteomes" id="UP001168423"/>
    </source>
</evidence>
<keyword evidence="1" id="KW-0285">Flavoprotein</keyword>
<keyword evidence="2" id="KW-0274">FAD</keyword>
<proteinExistence type="predicted"/>
<dbReference type="InterPro" id="IPR036188">
    <property type="entry name" value="FAD/NAD-bd_sf"/>
</dbReference>
<evidence type="ECO:0000256" key="1">
    <source>
        <dbReference type="ARBA" id="ARBA00022630"/>
    </source>
</evidence>
<dbReference type="PANTHER" id="PTHR43014:SF2">
    <property type="entry name" value="MERCURIC REDUCTASE"/>
    <property type="match status" value="1"/>
</dbReference>
<evidence type="ECO:0000259" key="3">
    <source>
        <dbReference type="Pfam" id="PF07992"/>
    </source>
</evidence>